<dbReference type="Proteomes" id="UP000635565">
    <property type="component" value="Unassembled WGS sequence"/>
</dbReference>
<comment type="caution">
    <text evidence="1">The sequence shown here is derived from an EMBL/GenBank/DDBJ whole genome shotgun (WGS) entry which is preliminary data.</text>
</comment>
<sequence>MYYNNPLIEKQGKITITQKGAILRESIAPFYIEVIGYYYRFTTIWHPPDLFD</sequence>
<name>A0ABQ3VJI5_9CHLR</name>
<evidence type="ECO:0000313" key="1">
    <source>
        <dbReference type="EMBL" id="GHO85533.1"/>
    </source>
</evidence>
<evidence type="ECO:0000313" key="2">
    <source>
        <dbReference type="Proteomes" id="UP000635565"/>
    </source>
</evidence>
<gene>
    <name evidence="1" type="ORF">KSZ_35390</name>
</gene>
<keyword evidence="2" id="KW-1185">Reference proteome</keyword>
<proteinExistence type="predicted"/>
<dbReference type="EMBL" id="BNJJ01000009">
    <property type="protein sequence ID" value="GHO85533.1"/>
    <property type="molecule type" value="Genomic_DNA"/>
</dbReference>
<protein>
    <submittedName>
        <fullName evidence="1">Uncharacterized protein</fullName>
    </submittedName>
</protein>
<organism evidence="1 2">
    <name type="scientific">Dictyobacter formicarum</name>
    <dbReference type="NCBI Taxonomy" id="2778368"/>
    <lineage>
        <taxon>Bacteria</taxon>
        <taxon>Bacillati</taxon>
        <taxon>Chloroflexota</taxon>
        <taxon>Ktedonobacteria</taxon>
        <taxon>Ktedonobacterales</taxon>
        <taxon>Dictyobacteraceae</taxon>
        <taxon>Dictyobacter</taxon>
    </lineage>
</organism>
<reference evidence="1 2" key="1">
    <citation type="journal article" date="2021" name="Int. J. Syst. Evol. Microbiol.">
        <title>Reticulibacter mediterranei gen. nov., sp. nov., within the new family Reticulibacteraceae fam. nov., and Ktedonospora formicarum gen. nov., sp. nov., Ktedonobacter robiniae sp. nov., Dictyobacter formicarum sp. nov. and Dictyobacter arantiisoli sp. nov., belonging to the class Ktedonobacteria.</title>
        <authorList>
            <person name="Yabe S."/>
            <person name="Zheng Y."/>
            <person name="Wang C.M."/>
            <person name="Sakai Y."/>
            <person name="Abe K."/>
            <person name="Yokota A."/>
            <person name="Donadio S."/>
            <person name="Cavaletti L."/>
            <person name="Monciardini P."/>
        </authorList>
    </citation>
    <scope>NUCLEOTIDE SEQUENCE [LARGE SCALE GENOMIC DNA]</scope>
    <source>
        <strain evidence="1 2">SOSP1-9</strain>
    </source>
</reference>
<accession>A0ABQ3VJI5</accession>